<keyword evidence="2" id="KW-1185">Reference proteome</keyword>
<reference evidence="1 2" key="1">
    <citation type="journal article" date="2014" name="Int. J. Syst. Evol. Microbiol.">
        <title>Nitrososphaera viennensis gen. nov., sp. nov., an aerobic and mesophilic, ammonia-oxidizing archaeon from soil and a member of the archaeal phylum Thaumarchaeota.</title>
        <authorList>
            <person name="Stieglmeier M."/>
            <person name="Klingl A."/>
            <person name="Alves R.J."/>
            <person name="Rittmann S.K."/>
            <person name="Melcher M."/>
            <person name="Leisch N."/>
            <person name="Schleper C."/>
        </authorList>
    </citation>
    <scope>NUCLEOTIDE SEQUENCE [LARGE SCALE GENOMIC DNA]</scope>
    <source>
        <strain evidence="1">EN76</strain>
    </source>
</reference>
<evidence type="ECO:0000313" key="1">
    <source>
        <dbReference type="EMBL" id="AIC15732.1"/>
    </source>
</evidence>
<dbReference type="Proteomes" id="UP000027093">
    <property type="component" value="Chromosome"/>
</dbReference>
<dbReference type="AlphaFoldDB" id="A0A060HRB3"/>
<gene>
    <name evidence="1" type="ORF">NVIE_1518</name>
</gene>
<protein>
    <submittedName>
        <fullName evidence="1">Uncharacterized protein</fullName>
    </submittedName>
</protein>
<evidence type="ECO:0000313" key="2">
    <source>
        <dbReference type="Proteomes" id="UP000027093"/>
    </source>
</evidence>
<accession>A0A060HRB3</accession>
<dbReference type="EMBL" id="CP007536">
    <property type="protein sequence ID" value="AIC15732.1"/>
    <property type="molecule type" value="Genomic_DNA"/>
</dbReference>
<sequence length="23" mass="2990">MRKKWHVDYLAIFKKYLLITYRC</sequence>
<proteinExistence type="predicted"/>
<name>A0A060HRB3_9ARCH</name>
<dbReference type="KEGG" id="nvn:NVIE_1518"/>
<organism evidence="1 2">
    <name type="scientific">Nitrososphaera viennensis EN76</name>
    <dbReference type="NCBI Taxonomy" id="926571"/>
    <lineage>
        <taxon>Archaea</taxon>
        <taxon>Nitrososphaerota</taxon>
        <taxon>Nitrososphaeria</taxon>
        <taxon>Nitrososphaerales</taxon>
        <taxon>Nitrososphaeraceae</taxon>
        <taxon>Nitrososphaera</taxon>
    </lineage>
</organism>
<dbReference type="HOGENOM" id="CLU_3422670_0_0_2"/>